<feature type="transmembrane region" description="Helical" evidence="5">
    <location>
        <begin position="150"/>
        <end position="176"/>
    </location>
</feature>
<keyword evidence="4 5" id="KW-0472">Membrane</keyword>
<keyword evidence="5" id="KW-0811">Translocation</keyword>
<keyword evidence="3 5" id="KW-1133">Transmembrane helix</keyword>
<feature type="transmembrane region" description="Helical" evidence="5">
    <location>
        <begin position="188"/>
        <end position="203"/>
    </location>
</feature>
<comment type="subunit">
    <text evidence="5">Forms a complex with TatA.</text>
</comment>
<keyword evidence="5" id="KW-0653">Protein transport</keyword>
<evidence type="ECO:0000313" key="6">
    <source>
        <dbReference type="EMBL" id="RSD26279.1"/>
    </source>
</evidence>
<dbReference type="Pfam" id="PF00902">
    <property type="entry name" value="TatC"/>
    <property type="match status" value="1"/>
</dbReference>
<dbReference type="HAMAP" id="MF_00902">
    <property type="entry name" value="TatC"/>
    <property type="match status" value="1"/>
</dbReference>
<name>A0A427TPJ1_9BACI</name>
<dbReference type="InterPro" id="IPR002033">
    <property type="entry name" value="TatC"/>
</dbReference>
<protein>
    <recommendedName>
        <fullName evidence="5">Sec-independent protein translocase protein TatC</fullName>
    </recommendedName>
</protein>
<gene>
    <name evidence="5 6" type="primary">tatC</name>
    <name evidence="6" type="ORF">EJA10_15855</name>
</gene>
<dbReference type="PRINTS" id="PR01840">
    <property type="entry name" value="TATCFAMILY"/>
</dbReference>
<comment type="caution">
    <text evidence="6">The sequence shown here is derived from an EMBL/GenBank/DDBJ whole genome shotgun (WGS) entry which is preliminary data.</text>
</comment>
<dbReference type="EMBL" id="RSFW01000017">
    <property type="protein sequence ID" value="RSD26279.1"/>
    <property type="molecule type" value="Genomic_DNA"/>
</dbReference>
<proteinExistence type="inferred from homology"/>
<feature type="transmembrane region" description="Helical" evidence="5">
    <location>
        <begin position="209"/>
        <end position="230"/>
    </location>
</feature>
<feature type="transmembrane region" description="Helical" evidence="5">
    <location>
        <begin position="20"/>
        <end position="41"/>
    </location>
</feature>
<dbReference type="STRING" id="285983.UB32_09675"/>
<evidence type="ECO:0000313" key="7">
    <source>
        <dbReference type="Proteomes" id="UP000279911"/>
    </source>
</evidence>
<dbReference type="GO" id="GO:0043953">
    <property type="term" value="P:protein transport by the Tat complex"/>
    <property type="evidence" value="ECO:0007669"/>
    <property type="project" value="UniProtKB-UniRule"/>
</dbReference>
<comment type="function">
    <text evidence="5">Part of the twin-arginine translocation (Tat) system that transports large folded proteins containing a characteristic twin-arginine motif in their signal peptide across membranes.</text>
</comment>
<dbReference type="AlphaFoldDB" id="A0A427TPJ1"/>
<evidence type="ECO:0000256" key="4">
    <source>
        <dbReference type="ARBA" id="ARBA00023136"/>
    </source>
</evidence>
<dbReference type="PANTHER" id="PTHR30371:SF4">
    <property type="entry name" value="SEC-INDEPENDENT PROTEIN TRANSLOCASE PROTEIN TATCD"/>
    <property type="match status" value="1"/>
</dbReference>
<dbReference type="Proteomes" id="UP000279911">
    <property type="component" value="Unassembled WGS sequence"/>
</dbReference>
<dbReference type="GO" id="GO:0065002">
    <property type="term" value="P:intracellular protein transmembrane transport"/>
    <property type="evidence" value="ECO:0007669"/>
    <property type="project" value="TreeGrafter"/>
</dbReference>
<accession>A0A427TPJ1</accession>
<evidence type="ECO:0000256" key="3">
    <source>
        <dbReference type="ARBA" id="ARBA00022989"/>
    </source>
</evidence>
<keyword evidence="5" id="KW-1003">Cell membrane</keyword>
<evidence type="ECO:0000256" key="5">
    <source>
        <dbReference type="HAMAP-Rule" id="MF_00902"/>
    </source>
</evidence>
<evidence type="ECO:0000256" key="2">
    <source>
        <dbReference type="ARBA" id="ARBA00022692"/>
    </source>
</evidence>
<dbReference type="PANTHER" id="PTHR30371">
    <property type="entry name" value="SEC-INDEPENDENT PROTEIN TRANSLOCASE PROTEIN TATC"/>
    <property type="match status" value="1"/>
</dbReference>
<evidence type="ECO:0000256" key="1">
    <source>
        <dbReference type="ARBA" id="ARBA00004141"/>
    </source>
</evidence>
<dbReference type="NCBIfam" id="TIGR00945">
    <property type="entry name" value="tatC"/>
    <property type="match status" value="1"/>
</dbReference>
<comment type="subcellular location">
    <subcellularLocation>
        <location evidence="5">Cell membrane</location>
        <topology evidence="5">Multi-pass membrane protein</topology>
    </subcellularLocation>
    <subcellularLocation>
        <location evidence="1">Membrane</location>
        <topology evidence="1">Multi-pass membrane protein</topology>
    </subcellularLocation>
</comment>
<dbReference type="RefSeq" id="WP_125480981.1">
    <property type="nucleotide sequence ID" value="NZ_RSFW01000017.1"/>
</dbReference>
<keyword evidence="2 5" id="KW-0812">Transmembrane</keyword>
<dbReference type="OrthoDB" id="9777044at2"/>
<dbReference type="GO" id="GO:0009977">
    <property type="term" value="F:proton motive force dependent protein transmembrane transporter activity"/>
    <property type="evidence" value="ECO:0007669"/>
    <property type="project" value="TreeGrafter"/>
</dbReference>
<sequence length="254" mass="29326">MEDKELNLVDHLDELRNRLIVSAIAFIIFFGIGFVYVQDIYNFFVRDLDVKLIVLGPSDIVWIYFMLATIIAIAGTIPVLATQIWLFVKPALRPVERKISLSYIPALFILFVVGLAFGYFVIFPTVLNFLVELSGEMLVTNFTAERYFKFIMHMTIPFGILFELPVVVMFLTSLGIINPYVLVKIRKYAYFILIVISVVISPPDFMSDILVTIPLLILYEISINLSKVVYKRKLKKEKEWQEKYGDMEDEDPSL</sequence>
<feature type="transmembrane region" description="Helical" evidence="5">
    <location>
        <begin position="61"/>
        <end position="88"/>
    </location>
</feature>
<comment type="similarity">
    <text evidence="5">Belongs to the TatC family.</text>
</comment>
<reference evidence="7" key="1">
    <citation type="submission" date="2018-12" db="EMBL/GenBank/DDBJ databases">
        <title>Bacillus chawlae sp. nov., Bacillus glennii sp. nov., and Bacillus saganii sp. nov. Isolated from the Vehicle Assembly Building at Kennedy Space Center where the Viking Spacecraft were Assembled.</title>
        <authorList>
            <person name="Seuylemezian A."/>
            <person name="Vaishampayan P."/>
        </authorList>
    </citation>
    <scope>NUCLEOTIDE SEQUENCE [LARGE SCALE GENOMIC DNA]</scope>
    <source>
        <strain evidence="7">DSM 13966</strain>
    </source>
</reference>
<feature type="transmembrane region" description="Helical" evidence="5">
    <location>
        <begin position="100"/>
        <end position="130"/>
    </location>
</feature>
<keyword evidence="5" id="KW-0813">Transport</keyword>
<organism evidence="6 7">
    <name type="scientific">Mesobacillus subterraneus</name>
    <dbReference type="NCBI Taxonomy" id="285983"/>
    <lineage>
        <taxon>Bacteria</taxon>
        <taxon>Bacillati</taxon>
        <taxon>Bacillota</taxon>
        <taxon>Bacilli</taxon>
        <taxon>Bacillales</taxon>
        <taxon>Bacillaceae</taxon>
        <taxon>Mesobacillus</taxon>
    </lineage>
</organism>
<dbReference type="GO" id="GO:0033281">
    <property type="term" value="C:TAT protein transport complex"/>
    <property type="evidence" value="ECO:0007669"/>
    <property type="project" value="UniProtKB-UniRule"/>
</dbReference>